<feature type="transmembrane region" description="Helical" evidence="1">
    <location>
        <begin position="158"/>
        <end position="177"/>
    </location>
</feature>
<keyword evidence="1" id="KW-0472">Membrane</keyword>
<feature type="transmembrane region" description="Helical" evidence="1">
    <location>
        <begin position="132"/>
        <end position="153"/>
    </location>
</feature>
<name>A0AB39W8N6_9FLAO</name>
<feature type="transmembrane region" description="Helical" evidence="1">
    <location>
        <begin position="67"/>
        <end position="88"/>
    </location>
</feature>
<proteinExistence type="predicted"/>
<organism evidence="3">
    <name type="scientific">Flavobacterium sp. WC2416</name>
    <dbReference type="NCBI Taxonomy" id="3234141"/>
    <lineage>
        <taxon>Bacteria</taxon>
        <taxon>Pseudomonadati</taxon>
        <taxon>Bacteroidota</taxon>
        <taxon>Flavobacteriia</taxon>
        <taxon>Flavobacteriales</taxon>
        <taxon>Flavobacteriaceae</taxon>
        <taxon>Flavobacterium</taxon>
    </lineage>
</organism>
<keyword evidence="1" id="KW-1133">Transmembrane helix</keyword>
<dbReference type="RefSeq" id="WP_369765055.1">
    <property type="nucleotide sequence ID" value="NZ_CP165626.1"/>
</dbReference>
<evidence type="ECO:0000259" key="2">
    <source>
        <dbReference type="Pfam" id="PF09925"/>
    </source>
</evidence>
<keyword evidence="1" id="KW-0812">Transmembrane</keyword>
<feature type="transmembrane region" description="Helical" evidence="1">
    <location>
        <begin position="300"/>
        <end position="319"/>
    </location>
</feature>
<gene>
    <name evidence="3" type="ORF">AB3G39_09785</name>
</gene>
<feature type="transmembrane region" description="Helical" evidence="1">
    <location>
        <begin position="108"/>
        <end position="126"/>
    </location>
</feature>
<dbReference type="InterPro" id="IPR018677">
    <property type="entry name" value="DUF2157"/>
</dbReference>
<feature type="domain" description="DUF2157" evidence="2">
    <location>
        <begin position="12"/>
        <end position="158"/>
    </location>
</feature>
<feature type="transmembrane region" description="Helical" evidence="1">
    <location>
        <begin position="189"/>
        <end position="207"/>
    </location>
</feature>
<feature type="transmembrane region" description="Helical" evidence="1">
    <location>
        <begin position="241"/>
        <end position="257"/>
    </location>
</feature>
<sequence length="332" mass="37861">MGKFEENATNRLFEKNLIPEEQFKEITVHRDLNIFSLHSELKFSLYLSVLLFTSGIGILIYENIDTSGHIAILSLLLIVTAICFYFSFKNTIGFKKQETNFENPLFDYLILTAVLLSCIFIGYLQFQYTAFGTHYGLATLIPTAIGLFCAYYFDNKSILSIAITGLAAYIGLSVSPQSLLNNSFYETTTLSYSAIGLGVILVLWSIYSNKIALKTHFTLIYLTFALHLISFSCINNLFNPYWGIFGFLLLASSYYFYKSSYEVKSVSLFVFTIIYAYVGINIFIFKLIDIANISDFLIPLLYLAPFYFIGSIILFIRLIKKFNKNSNDDTIR</sequence>
<evidence type="ECO:0000256" key="1">
    <source>
        <dbReference type="SAM" id="Phobius"/>
    </source>
</evidence>
<evidence type="ECO:0000313" key="3">
    <source>
        <dbReference type="EMBL" id="XDU97459.1"/>
    </source>
</evidence>
<feature type="transmembrane region" description="Helical" evidence="1">
    <location>
        <begin position="269"/>
        <end position="288"/>
    </location>
</feature>
<reference evidence="3" key="1">
    <citation type="submission" date="2024-07" db="EMBL/GenBank/DDBJ databases">
        <authorList>
            <person name="Biller S.J."/>
        </authorList>
    </citation>
    <scope>NUCLEOTIDE SEQUENCE</scope>
    <source>
        <strain evidence="3">WC2416</strain>
    </source>
</reference>
<accession>A0AB39W8N6</accession>
<protein>
    <submittedName>
        <fullName evidence="3">DUF2157 domain-containing protein</fullName>
    </submittedName>
</protein>
<feature type="transmembrane region" description="Helical" evidence="1">
    <location>
        <begin position="219"/>
        <end position="235"/>
    </location>
</feature>
<feature type="transmembrane region" description="Helical" evidence="1">
    <location>
        <begin position="43"/>
        <end position="61"/>
    </location>
</feature>
<dbReference type="AlphaFoldDB" id="A0AB39W8N6"/>
<dbReference type="EMBL" id="CP165626">
    <property type="protein sequence ID" value="XDU97459.1"/>
    <property type="molecule type" value="Genomic_DNA"/>
</dbReference>
<dbReference type="Pfam" id="PF09925">
    <property type="entry name" value="DUF2157"/>
    <property type="match status" value="1"/>
</dbReference>